<protein>
    <submittedName>
        <fullName evidence="2">DNA-binding MarR family transcriptional regulator</fullName>
    </submittedName>
</protein>
<proteinExistence type="predicted"/>
<dbReference type="Pfam" id="PF12802">
    <property type="entry name" value="MarR_2"/>
    <property type="match status" value="1"/>
</dbReference>
<dbReference type="InterPro" id="IPR039422">
    <property type="entry name" value="MarR/SlyA-like"/>
</dbReference>
<dbReference type="InterPro" id="IPR036390">
    <property type="entry name" value="WH_DNA-bd_sf"/>
</dbReference>
<dbReference type="Gene3D" id="1.10.10.10">
    <property type="entry name" value="Winged helix-like DNA-binding domain superfamily/Winged helix DNA-binding domain"/>
    <property type="match status" value="1"/>
</dbReference>
<name>A0A543AXA6_9ACTN</name>
<reference evidence="2 3" key="1">
    <citation type="submission" date="2019-06" db="EMBL/GenBank/DDBJ databases">
        <title>Sequencing the genomes of 1000 actinobacteria strains.</title>
        <authorList>
            <person name="Klenk H.-P."/>
        </authorList>
    </citation>
    <scope>NUCLEOTIDE SEQUENCE [LARGE SCALE GENOMIC DNA]</scope>
    <source>
        <strain evidence="2 3">DSM 45928</strain>
    </source>
</reference>
<dbReference type="InParanoid" id="A0A543AXA6"/>
<dbReference type="GO" id="GO:0003677">
    <property type="term" value="F:DNA binding"/>
    <property type="evidence" value="ECO:0007669"/>
    <property type="project" value="UniProtKB-KW"/>
</dbReference>
<dbReference type="EMBL" id="VFOW01000001">
    <property type="protein sequence ID" value="TQL77211.1"/>
    <property type="molecule type" value="Genomic_DNA"/>
</dbReference>
<accession>A0A543AXA6</accession>
<dbReference type="RefSeq" id="WP_142039752.1">
    <property type="nucleotide sequence ID" value="NZ_JBHTGS010000001.1"/>
</dbReference>
<dbReference type="SUPFAM" id="SSF46785">
    <property type="entry name" value="Winged helix' DNA-binding domain"/>
    <property type="match status" value="1"/>
</dbReference>
<dbReference type="PANTHER" id="PTHR33164:SF106">
    <property type="entry name" value="TRANSCRIPTIONAL REGULATORY PROTEIN"/>
    <property type="match status" value="1"/>
</dbReference>
<dbReference type="InterPro" id="IPR036388">
    <property type="entry name" value="WH-like_DNA-bd_sf"/>
</dbReference>
<keyword evidence="2" id="KW-0238">DNA-binding</keyword>
<dbReference type="PROSITE" id="PS50995">
    <property type="entry name" value="HTH_MARR_2"/>
    <property type="match status" value="1"/>
</dbReference>
<feature type="domain" description="HTH marR-type" evidence="1">
    <location>
        <begin position="1"/>
        <end position="133"/>
    </location>
</feature>
<evidence type="ECO:0000259" key="1">
    <source>
        <dbReference type="PROSITE" id="PS50995"/>
    </source>
</evidence>
<sequence>MTDAAGLGREFSTAVVMFHDAVAHRLGLTAVDHKALGVIVRDGPMAASRLARQLAMKPSAVTGLVDRLVAAGYVTRNSDPLDRRRVLISADGGEHPELLAIFQRLGREMTKLAERYDAAQLDAIMDYLTNATTVLREQTAALVRE</sequence>
<keyword evidence="3" id="KW-1185">Reference proteome</keyword>
<evidence type="ECO:0000313" key="3">
    <source>
        <dbReference type="Proteomes" id="UP000317043"/>
    </source>
</evidence>
<dbReference type="InterPro" id="IPR000835">
    <property type="entry name" value="HTH_MarR-typ"/>
</dbReference>
<gene>
    <name evidence="2" type="ORF">FB566_2762</name>
</gene>
<dbReference type="SMART" id="SM00347">
    <property type="entry name" value="HTH_MARR"/>
    <property type="match status" value="1"/>
</dbReference>
<comment type="caution">
    <text evidence="2">The sequence shown here is derived from an EMBL/GenBank/DDBJ whole genome shotgun (WGS) entry which is preliminary data.</text>
</comment>
<dbReference type="Proteomes" id="UP000317043">
    <property type="component" value="Unassembled WGS sequence"/>
</dbReference>
<dbReference type="PANTHER" id="PTHR33164">
    <property type="entry name" value="TRANSCRIPTIONAL REGULATOR, MARR FAMILY"/>
    <property type="match status" value="1"/>
</dbReference>
<dbReference type="AlphaFoldDB" id="A0A543AXA6"/>
<dbReference type="OrthoDB" id="3173926at2"/>
<organism evidence="2 3">
    <name type="scientific">Stackebrandtia endophytica</name>
    <dbReference type="NCBI Taxonomy" id="1496996"/>
    <lineage>
        <taxon>Bacteria</taxon>
        <taxon>Bacillati</taxon>
        <taxon>Actinomycetota</taxon>
        <taxon>Actinomycetes</taxon>
        <taxon>Glycomycetales</taxon>
        <taxon>Glycomycetaceae</taxon>
        <taxon>Stackebrandtia</taxon>
    </lineage>
</organism>
<evidence type="ECO:0000313" key="2">
    <source>
        <dbReference type="EMBL" id="TQL77211.1"/>
    </source>
</evidence>
<dbReference type="GO" id="GO:0006950">
    <property type="term" value="P:response to stress"/>
    <property type="evidence" value="ECO:0007669"/>
    <property type="project" value="TreeGrafter"/>
</dbReference>
<dbReference type="GO" id="GO:0003700">
    <property type="term" value="F:DNA-binding transcription factor activity"/>
    <property type="evidence" value="ECO:0007669"/>
    <property type="project" value="InterPro"/>
</dbReference>